<dbReference type="Pfam" id="PF07147">
    <property type="entry name" value="PDCD9"/>
    <property type="match status" value="1"/>
</dbReference>
<evidence type="ECO:0000256" key="3">
    <source>
        <dbReference type="ARBA" id="ARBA00022980"/>
    </source>
</evidence>
<name>A0A1B6G2X7_9HEMI</name>
<protein>
    <recommendedName>
        <fullName evidence="7">Large ribosomal subunit protein mL37</fullName>
    </recommendedName>
    <alternativeName>
        <fullName evidence="8">39S ribosomal protein L37, mitochondrial</fullName>
    </alternativeName>
</protein>
<evidence type="ECO:0000256" key="4">
    <source>
        <dbReference type="ARBA" id="ARBA00023128"/>
    </source>
</evidence>
<dbReference type="InterPro" id="IPR052482">
    <property type="entry name" value="mtLSU_mL37"/>
</dbReference>
<dbReference type="GO" id="GO:1990904">
    <property type="term" value="C:ribonucleoprotein complex"/>
    <property type="evidence" value="ECO:0007669"/>
    <property type="project" value="UniProtKB-KW"/>
</dbReference>
<dbReference type="GO" id="GO:0003735">
    <property type="term" value="F:structural constituent of ribosome"/>
    <property type="evidence" value="ECO:0007669"/>
    <property type="project" value="InterPro"/>
</dbReference>
<organism evidence="9">
    <name type="scientific">Cuerna arida</name>
    <dbReference type="NCBI Taxonomy" id="1464854"/>
    <lineage>
        <taxon>Eukaryota</taxon>
        <taxon>Metazoa</taxon>
        <taxon>Ecdysozoa</taxon>
        <taxon>Arthropoda</taxon>
        <taxon>Hexapoda</taxon>
        <taxon>Insecta</taxon>
        <taxon>Pterygota</taxon>
        <taxon>Neoptera</taxon>
        <taxon>Paraneoptera</taxon>
        <taxon>Hemiptera</taxon>
        <taxon>Auchenorrhyncha</taxon>
        <taxon>Membracoidea</taxon>
        <taxon>Cicadellidae</taxon>
        <taxon>Cicadellinae</taxon>
        <taxon>Proconiini</taxon>
        <taxon>Cuerna</taxon>
    </lineage>
</organism>
<dbReference type="PANTHER" id="PTHR15889">
    <property type="entry name" value="MITOCHONDRIAL RIBOSOMAL PROTEIN L37"/>
    <property type="match status" value="1"/>
</dbReference>
<evidence type="ECO:0000256" key="6">
    <source>
        <dbReference type="ARBA" id="ARBA00037985"/>
    </source>
</evidence>
<evidence type="ECO:0000313" key="9">
    <source>
        <dbReference type="EMBL" id="JAS56774.1"/>
    </source>
</evidence>
<dbReference type="GO" id="GO:0005840">
    <property type="term" value="C:ribosome"/>
    <property type="evidence" value="ECO:0007669"/>
    <property type="project" value="UniProtKB-KW"/>
</dbReference>
<keyword evidence="4" id="KW-0496">Mitochondrion</keyword>
<dbReference type="GO" id="GO:0005739">
    <property type="term" value="C:mitochondrion"/>
    <property type="evidence" value="ECO:0007669"/>
    <property type="project" value="UniProtKB-SubCell"/>
</dbReference>
<comment type="similarity">
    <text evidence="6">Belongs to the mitochondrion-specific ribosomal protein mL37 family.</text>
</comment>
<keyword evidence="2" id="KW-0809">Transit peptide</keyword>
<gene>
    <name evidence="9" type="ORF">g.33950</name>
</gene>
<keyword evidence="3" id="KW-0689">Ribosomal protein</keyword>
<dbReference type="AlphaFoldDB" id="A0A1B6G2X7"/>
<dbReference type="EMBL" id="GECZ01012995">
    <property type="protein sequence ID" value="JAS56774.1"/>
    <property type="molecule type" value="Transcribed_RNA"/>
</dbReference>
<keyword evidence="5" id="KW-0687">Ribonucleoprotein</keyword>
<evidence type="ECO:0000256" key="8">
    <source>
        <dbReference type="ARBA" id="ARBA00041617"/>
    </source>
</evidence>
<reference evidence="9" key="1">
    <citation type="submission" date="2015-11" db="EMBL/GenBank/DDBJ databases">
        <title>De novo transcriptome assembly of four potential Pierce s Disease insect vectors from Arizona vineyards.</title>
        <authorList>
            <person name="Tassone E.E."/>
        </authorList>
    </citation>
    <scope>NUCLEOTIDE SEQUENCE</scope>
</reference>
<accession>A0A1B6G2X7</accession>
<evidence type="ECO:0000256" key="1">
    <source>
        <dbReference type="ARBA" id="ARBA00004173"/>
    </source>
</evidence>
<evidence type="ECO:0000256" key="2">
    <source>
        <dbReference type="ARBA" id="ARBA00022946"/>
    </source>
</evidence>
<dbReference type="InterPro" id="IPR010793">
    <property type="entry name" value="Ribosomal_mL37/mL65"/>
</dbReference>
<evidence type="ECO:0000256" key="5">
    <source>
        <dbReference type="ARBA" id="ARBA00023274"/>
    </source>
</evidence>
<comment type="subcellular location">
    <subcellularLocation>
        <location evidence="1">Mitochondrion</location>
    </subcellularLocation>
</comment>
<sequence length="410" mass="47152">MKFTIPLGKHNLYRMMRNQWKVARKRPVLPTNAEKVLQDHNLELIDANEFVEPAKKTFDFSSIVGLAPLPVAKDENHPLYKEQTCYFYRDHSVLLEGLPQALALTNTVQLEADTLPPRIQKLVDQVQLPNQDELVQRCIKTTCLYDAEQKKLPVRKDPQRPAWNFPRDYGITELRKNRMLCSRLVHLCSLASPELNGKCHVLHDAPLRASLLWDSDPVMLEVRADICLVSDKPLNPLVEPVEAEGLQVPELTVSHPLISLEEENFYEFKDVFPLQPDSKYSQVQTIIVHHNHTEVKNIFDAPVQESQLLGRSLMKAYTMAVTQARYNYGPQVKELPQPLVVQCVQTDGQNFHFSVLQLHSTEVDCNRRNVYWSLPPLSLYDDCSYIQAVPFLLGYNPQVFKQLLAFYINN</sequence>
<proteinExistence type="inferred from homology"/>
<dbReference type="PANTHER" id="PTHR15889:SF2">
    <property type="entry name" value="LARGE RIBOSOMAL SUBUNIT PROTEIN ML37"/>
    <property type="match status" value="1"/>
</dbReference>
<dbReference type="GO" id="GO:0006412">
    <property type="term" value="P:translation"/>
    <property type="evidence" value="ECO:0007669"/>
    <property type="project" value="InterPro"/>
</dbReference>
<evidence type="ECO:0000256" key="7">
    <source>
        <dbReference type="ARBA" id="ARBA00039442"/>
    </source>
</evidence>